<dbReference type="Pfam" id="PF03775">
    <property type="entry name" value="MinC_C"/>
    <property type="match status" value="1"/>
</dbReference>
<feature type="compositionally biased region" description="Polar residues" evidence="7">
    <location>
        <begin position="100"/>
        <end position="121"/>
    </location>
</feature>
<dbReference type="InterPro" id="IPR016098">
    <property type="entry name" value="CAP/MinC_C"/>
</dbReference>
<comment type="similarity">
    <text evidence="1 6">Belongs to the MinC family.</text>
</comment>
<evidence type="ECO:0000256" key="2">
    <source>
        <dbReference type="ARBA" id="ARBA00022618"/>
    </source>
</evidence>
<gene>
    <name evidence="6" type="primary">minC</name>
    <name evidence="10" type="ORF">EV695_2517</name>
</gene>
<feature type="domain" description="Septum formation inhibitor MinC C-terminal" evidence="8">
    <location>
        <begin position="143"/>
        <end position="243"/>
    </location>
</feature>
<dbReference type="PANTHER" id="PTHR34108:SF1">
    <property type="entry name" value="SEPTUM SITE-DETERMINING PROTEIN MINC"/>
    <property type="match status" value="1"/>
</dbReference>
<dbReference type="Proteomes" id="UP000294887">
    <property type="component" value="Unassembled WGS sequence"/>
</dbReference>
<proteinExistence type="inferred from homology"/>
<dbReference type="InterPro" id="IPR007874">
    <property type="entry name" value="MinC_N"/>
</dbReference>
<dbReference type="InterPro" id="IPR036145">
    <property type="entry name" value="MinC_C_sf"/>
</dbReference>
<evidence type="ECO:0000256" key="3">
    <source>
        <dbReference type="ARBA" id="ARBA00023210"/>
    </source>
</evidence>
<comment type="caution">
    <text evidence="10">The sequence shown here is derived from an EMBL/GenBank/DDBJ whole genome shotgun (WGS) entry which is preliminary data.</text>
</comment>
<dbReference type="PANTHER" id="PTHR34108">
    <property type="entry name" value="SEPTUM SITE-DETERMINING PROTEIN MINC"/>
    <property type="match status" value="1"/>
</dbReference>
<dbReference type="GO" id="GO:0000902">
    <property type="term" value="P:cell morphogenesis"/>
    <property type="evidence" value="ECO:0007669"/>
    <property type="project" value="InterPro"/>
</dbReference>
<name>A0A4R1EXH8_9GAMM</name>
<dbReference type="GO" id="GO:0051302">
    <property type="term" value="P:regulation of cell division"/>
    <property type="evidence" value="ECO:0007669"/>
    <property type="project" value="InterPro"/>
</dbReference>
<evidence type="ECO:0000256" key="5">
    <source>
        <dbReference type="ARBA" id="ARBA00025606"/>
    </source>
</evidence>
<evidence type="ECO:0000256" key="7">
    <source>
        <dbReference type="SAM" id="MobiDB-lite"/>
    </source>
</evidence>
<dbReference type="InterPro" id="IPR013033">
    <property type="entry name" value="MinC"/>
</dbReference>
<evidence type="ECO:0000256" key="1">
    <source>
        <dbReference type="ARBA" id="ARBA00006291"/>
    </source>
</evidence>
<keyword evidence="11" id="KW-1185">Reference proteome</keyword>
<accession>A0A4R1EXH8</accession>
<dbReference type="RefSeq" id="WP_131906308.1">
    <property type="nucleotide sequence ID" value="NZ_BAAAFU010000006.1"/>
</dbReference>
<dbReference type="Pfam" id="PF05209">
    <property type="entry name" value="MinC_N"/>
    <property type="match status" value="1"/>
</dbReference>
<keyword evidence="2 6" id="KW-0132">Cell division</keyword>
<evidence type="ECO:0000313" key="10">
    <source>
        <dbReference type="EMBL" id="TCJ84559.1"/>
    </source>
</evidence>
<reference evidence="10 11" key="1">
    <citation type="submission" date="2019-03" db="EMBL/GenBank/DDBJ databases">
        <title>Genomic Encyclopedia of Type Strains, Phase IV (KMG-IV): sequencing the most valuable type-strain genomes for metagenomic binning, comparative biology and taxonomic classification.</title>
        <authorList>
            <person name="Goeker M."/>
        </authorList>
    </citation>
    <scope>NUCLEOTIDE SEQUENCE [LARGE SCALE GENOMIC DNA]</scope>
    <source>
        <strain evidence="10 11">DSM 24830</strain>
    </source>
</reference>
<keyword evidence="4 6" id="KW-0131">Cell cycle</keyword>
<dbReference type="GO" id="GO:0000917">
    <property type="term" value="P:division septum assembly"/>
    <property type="evidence" value="ECO:0007669"/>
    <property type="project" value="UniProtKB-KW"/>
</dbReference>
<dbReference type="EMBL" id="SMFQ01000004">
    <property type="protein sequence ID" value="TCJ84559.1"/>
    <property type="molecule type" value="Genomic_DNA"/>
</dbReference>
<dbReference type="SUPFAM" id="SSF63848">
    <property type="entry name" value="Cell-division inhibitor MinC, C-terminal domain"/>
    <property type="match status" value="1"/>
</dbReference>
<evidence type="ECO:0000256" key="4">
    <source>
        <dbReference type="ARBA" id="ARBA00023306"/>
    </source>
</evidence>
<comment type="function">
    <text evidence="5 6">Cell division inhibitor that blocks the formation of polar Z ring septums. Rapidly oscillates between the poles of the cell to destabilize FtsZ filaments that have formed before they mature into polar Z rings. Prevents FtsZ polymerization.</text>
</comment>
<dbReference type="Gene3D" id="2.160.20.70">
    <property type="match status" value="1"/>
</dbReference>
<organism evidence="10 11">
    <name type="scientific">Cocleimonas flava</name>
    <dbReference type="NCBI Taxonomy" id="634765"/>
    <lineage>
        <taxon>Bacteria</taxon>
        <taxon>Pseudomonadati</taxon>
        <taxon>Pseudomonadota</taxon>
        <taxon>Gammaproteobacteria</taxon>
        <taxon>Thiotrichales</taxon>
        <taxon>Thiotrichaceae</taxon>
        <taxon>Cocleimonas</taxon>
    </lineage>
</organism>
<evidence type="ECO:0000256" key="6">
    <source>
        <dbReference type="HAMAP-Rule" id="MF_00267"/>
    </source>
</evidence>
<sequence length="247" mass="26893">MKLKGEMSMLNVLHVQELDLEKLCAELEQKRDEAPQFFMKSPIIVDCADLGDAAEQLDFSLLRQKLLELGFIPVGIRNNPVEMNARLVDAGWAIMRESRPSTASTEVSGDVSAETNQQAEVAQQDEPQAAPQVAPVGIKSLTIDRPVRSGQQVYAADADMTVLAQTSAGSEIMADGSIHVYGPLRGRVLAGARGNEQARIFCQSLQAELIAIAGRYQLLDESDTELKGKPAMIRLDGEKLIIEPLAH</sequence>
<dbReference type="NCBIfam" id="TIGR01222">
    <property type="entry name" value="minC"/>
    <property type="match status" value="1"/>
</dbReference>
<feature type="domain" description="Septum formation inhibitor MinC N-terminal" evidence="9">
    <location>
        <begin position="2"/>
        <end position="73"/>
    </location>
</feature>
<evidence type="ECO:0000259" key="9">
    <source>
        <dbReference type="Pfam" id="PF05209"/>
    </source>
</evidence>
<feature type="region of interest" description="Disordered" evidence="7">
    <location>
        <begin position="99"/>
        <end position="131"/>
    </location>
</feature>
<comment type="subunit">
    <text evidence="6">Interacts with MinD and FtsZ.</text>
</comment>
<dbReference type="HAMAP" id="MF_00267">
    <property type="entry name" value="MinC"/>
    <property type="match status" value="1"/>
</dbReference>
<evidence type="ECO:0000259" key="8">
    <source>
        <dbReference type="Pfam" id="PF03775"/>
    </source>
</evidence>
<dbReference type="OrthoDB" id="9794530at2"/>
<dbReference type="AlphaFoldDB" id="A0A4R1EXH8"/>
<evidence type="ECO:0000313" key="11">
    <source>
        <dbReference type="Proteomes" id="UP000294887"/>
    </source>
</evidence>
<keyword evidence="3 6" id="KW-0717">Septation</keyword>
<protein>
    <recommendedName>
        <fullName evidence="6">Probable septum site-determining protein MinC</fullName>
    </recommendedName>
</protein>
<dbReference type="GO" id="GO:1901891">
    <property type="term" value="P:regulation of cell septum assembly"/>
    <property type="evidence" value="ECO:0007669"/>
    <property type="project" value="InterPro"/>
</dbReference>
<dbReference type="InterPro" id="IPR005526">
    <property type="entry name" value="Septum_form_inhib_MinC_C"/>
</dbReference>
<dbReference type="Gene3D" id="3.30.70.260">
    <property type="match status" value="1"/>
</dbReference>